<dbReference type="Gene3D" id="3.80.10.10">
    <property type="entry name" value="Ribonuclease Inhibitor"/>
    <property type="match status" value="1"/>
</dbReference>
<dbReference type="InterPro" id="IPR032675">
    <property type="entry name" value="LRR_dom_sf"/>
</dbReference>
<dbReference type="EMBL" id="JH711573">
    <property type="protein sequence ID" value="EIW85974.1"/>
    <property type="molecule type" value="Genomic_DNA"/>
</dbReference>
<evidence type="ECO:0000313" key="2">
    <source>
        <dbReference type="Proteomes" id="UP000053558"/>
    </source>
</evidence>
<dbReference type="GeneID" id="19201571"/>
<keyword evidence="2" id="KW-1185">Reference proteome</keyword>
<dbReference type="AlphaFoldDB" id="A0A5M3N4J5"/>
<dbReference type="RefSeq" id="XP_007762952.1">
    <property type="nucleotide sequence ID" value="XM_007764762.1"/>
</dbReference>
<organism evidence="1 2">
    <name type="scientific">Coniophora puteana (strain RWD-64-598)</name>
    <name type="common">Brown rot fungus</name>
    <dbReference type="NCBI Taxonomy" id="741705"/>
    <lineage>
        <taxon>Eukaryota</taxon>
        <taxon>Fungi</taxon>
        <taxon>Dikarya</taxon>
        <taxon>Basidiomycota</taxon>
        <taxon>Agaricomycotina</taxon>
        <taxon>Agaricomycetes</taxon>
        <taxon>Agaricomycetidae</taxon>
        <taxon>Boletales</taxon>
        <taxon>Coniophorineae</taxon>
        <taxon>Coniophoraceae</taxon>
        <taxon>Coniophora</taxon>
    </lineage>
</organism>
<dbReference type="OrthoDB" id="3069268at2759"/>
<dbReference type="KEGG" id="cput:CONPUDRAFT_140760"/>
<protein>
    <recommendedName>
        <fullName evidence="3">F-box domain-containing protein</fullName>
    </recommendedName>
</protein>
<proteinExistence type="predicted"/>
<sequence>MHHALHLPEIRQEICDQVETLDSLTVLARICTAFKVPSLNRIWSGVIQPVRMEDILNVMSDAAERDDKRIMVDLVLTKDKDWSPAYLRQTLAKTGVPTFQFTANFPKTSPPTPGEVFRNCENATQVLQCAMERCPQLEVLEVVERLPPHSAVDRRILIGAISHTVGRLPLLTKLQSPDLRRFAFVNTHLSSSLRELTLTCMEMLAVFDTQNDPVQKLPDGALRNVRNLELSPRDIDDAVTLLRMISPSLAKLKVATSAFPLSHITTIFWLLSQPHQLPSALEELVIEGDAMIYDLPSYPVTFTMEALRPLTYHRRLRKLSLRVGYHIMLTLDDVQELAMAWPNLEDLTIASGPSSSLTIESVALFSQHCPKLVHISLPIY</sequence>
<dbReference type="Proteomes" id="UP000053558">
    <property type="component" value="Unassembled WGS sequence"/>
</dbReference>
<gene>
    <name evidence="1" type="ORF">CONPUDRAFT_140760</name>
</gene>
<reference evidence="2" key="1">
    <citation type="journal article" date="2012" name="Science">
        <title>The Paleozoic origin of enzymatic lignin decomposition reconstructed from 31 fungal genomes.</title>
        <authorList>
            <person name="Floudas D."/>
            <person name="Binder M."/>
            <person name="Riley R."/>
            <person name="Barry K."/>
            <person name="Blanchette R.A."/>
            <person name="Henrissat B."/>
            <person name="Martinez A.T."/>
            <person name="Otillar R."/>
            <person name="Spatafora J.W."/>
            <person name="Yadav J.S."/>
            <person name="Aerts A."/>
            <person name="Benoit I."/>
            <person name="Boyd A."/>
            <person name="Carlson A."/>
            <person name="Copeland A."/>
            <person name="Coutinho P.M."/>
            <person name="de Vries R.P."/>
            <person name="Ferreira P."/>
            <person name="Findley K."/>
            <person name="Foster B."/>
            <person name="Gaskell J."/>
            <person name="Glotzer D."/>
            <person name="Gorecki P."/>
            <person name="Heitman J."/>
            <person name="Hesse C."/>
            <person name="Hori C."/>
            <person name="Igarashi K."/>
            <person name="Jurgens J.A."/>
            <person name="Kallen N."/>
            <person name="Kersten P."/>
            <person name="Kohler A."/>
            <person name="Kuees U."/>
            <person name="Kumar T.K.A."/>
            <person name="Kuo A."/>
            <person name="LaButti K."/>
            <person name="Larrondo L.F."/>
            <person name="Lindquist E."/>
            <person name="Ling A."/>
            <person name="Lombard V."/>
            <person name="Lucas S."/>
            <person name="Lundell T."/>
            <person name="Martin R."/>
            <person name="McLaughlin D.J."/>
            <person name="Morgenstern I."/>
            <person name="Morin E."/>
            <person name="Murat C."/>
            <person name="Nagy L.G."/>
            <person name="Nolan M."/>
            <person name="Ohm R.A."/>
            <person name="Patyshakuliyeva A."/>
            <person name="Rokas A."/>
            <person name="Ruiz-Duenas F.J."/>
            <person name="Sabat G."/>
            <person name="Salamov A."/>
            <person name="Samejima M."/>
            <person name="Schmutz J."/>
            <person name="Slot J.C."/>
            <person name="St John F."/>
            <person name="Stenlid J."/>
            <person name="Sun H."/>
            <person name="Sun S."/>
            <person name="Syed K."/>
            <person name="Tsang A."/>
            <person name="Wiebenga A."/>
            <person name="Young D."/>
            <person name="Pisabarro A."/>
            <person name="Eastwood D.C."/>
            <person name="Martin F."/>
            <person name="Cullen D."/>
            <person name="Grigoriev I.V."/>
            <person name="Hibbett D.S."/>
        </authorList>
    </citation>
    <scope>NUCLEOTIDE SEQUENCE [LARGE SCALE GENOMIC DNA]</scope>
    <source>
        <strain evidence="2">RWD-64-598 SS2</strain>
    </source>
</reference>
<evidence type="ECO:0008006" key="3">
    <source>
        <dbReference type="Google" id="ProtNLM"/>
    </source>
</evidence>
<name>A0A5M3N4J5_CONPW</name>
<dbReference type="SUPFAM" id="SSF52047">
    <property type="entry name" value="RNI-like"/>
    <property type="match status" value="1"/>
</dbReference>
<accession>A0A5M3N4J5</accession>
<comment type="caution">
    <text evidence="1">The sequence shown here is derived from an EMBL/GenBank/DDBJ whole genome shotgun (WGS) entry which is preliminary data.</text>
</comment>
<evidence type="ECO:0000313" key="1">
    <source>
        <dbReference type="EMBL" id="EIW85974.1"/>
    </source>
</evidence>